<dbReference type="InterPro" id="IPR057135">
    <property type="entry name" value="At4g27190-like_LRR"/>
</dbReference>
<reference evidence="3" key="1">
    <citation type="submission" date="2018-02" db="EMBL/GenBank/DDBJ databases">
        <authorList>
            <person name="Cohen D.B."/>
            <person name="Kent A.D."/>
        </authorList>
    </citation>
    <scope>NUCLEOTIDE SEQUENCE</scope>
</reference>
<keyword evidence="1" id="KW-0611">Plant defense</keyword>
<evidence type="ECO:0000256" key="1">
    <source>
        <dbReference type="ARBA" id="ARBA00022821"/>
    </source>
</evidence>
<dbReference type="EMBL" id="OIVN01000472">
    <property type="protein sequence ID" value="SPC80820.1"/>
    <property type="molecule type" value="Genomic_DNA"/>
</dbReference>
<feature type="domain" description="Disease resistance protein At4g27190-like leucine-rich repeats" evidence="2">
    <location>
        <begin position="163"/>
        <end position="257"/>
    </location>
</feature>
<sequence>MPEMSVQRRVEVATRNVEKIEGNVQMWLTDVEEITGKVHSKKMWTYQLNSYGDCLVGLDFLEDVFTMEEVRNKVYTLVGKLKACCLLLEGEESGTVKMHDVIRDVLEDSILMALYDFDSSELPQRRRFPKAKVSQDITRNAELQYIISWTGVQRVAFPLLESISLNHMIKLEKICHGQLAEGSFGNLRKLKVSGCDSLRFMFSSSVVGYFSKLQEIDISGCMGMSAIVAKESEEEIEINDITTNTMEFPQLRCIRIEAIYQV</sequence>
<dbReference type="AlphaFoldDB" id="A0A2N9F1C6"/>
<dbReference type="SUPFAM" id="SSF52047">
    <property type="entry name" value="RNI-like"/>
    <property type="match status" value="1"/>
</dbReference>
<dbReference type="Gene3D" id="3.80.10.10">
    <property type="entry name" value="Ribonuclease Inhibitor"/>
    <property type="match status" value="1"/>
</dbReference>
<dbReference type="PANTHER" id="PTHR33463">
    <property type="entry name" value="NB-ARC DOMAIN-CONTAINING PROTEIN-RELATED"/>
    <property type="match status" value="1"/>
</dbReference>
<protein>
    <recommendedName>
        <fullName evidence="2">Disease resistance protein At4g27190-like leucine-rich repeats domain-containing protein</fullName>
    </recommendedName>
</protein>
<dbReference type="InterPro" id="IPR032675">
    <property type="entry name" value="LRR_dom_sf"/>
</dbReference>
<name>A0A2N9F1C6_FAGSY</name>
<evidence type="ECO:0000313" key="3">
    <source>
        <dbReference type="EMBL" id="SPC80820.1"/>
    </source>
</evidence>
<dbReference type="InterPro" id="IPR050905">
    <property type="entry name" value="Plant_NBS-LRR"/>
</dbReference>
<proteinExistence type="predicted"/>
<evidence type="ECO:0000259" key="2">
    <source>
        <dbReference type="Pfam" id="PF23247"/>
    </source>
</evidence>
<dbReference type="PANTHER" id="PTHR33463:SF198">
    <property type="entry name" value="RPP4C3"/>
    <property type="match status" value="1"/>
</dbReference>
<accession>A0A2N9F1C6</accession>
<organism evidence="3">
    <name type="scientific">Fagus sylvatica</name>
    <name type="common">Beechnut</name>
    <dbReference type="NCBI Taxonomy" id="28930"/>
    <lineage>
        <taxon>Eukaryota</taxon>
        <taxon>Viridiplantae</taxon>
        <taxon>Streptophyta</taxon>
        <taxon>Embryophyta</taxon>
        <taxon>Tracheophyta</taxon>
        <taxon>Spermatophyta</taxon>
        <taxon>Magnoliopsida</taxon>
        <taxon>eudicotyledons</taxon>
        <taxon>Gunneridae</taxon>
        <taxon>Pentapetalae</taxon>
        <taxon>rosids</taxon>
        <taxon>fabids</taxon>
        <taxon>Fagales</taxon>
        <taxon>Fagaceae</taxon>
        <taxon>Fagus</taxon>
    </lineage>
</organism>
<dbReference type="Pfam" id="PF23247">
    <property type="entry name" value="LRR_RPS2"/>
    <property type="match status" value="1"/>
</dbReference>
<gene>
    <name evidence="3" type="ORF">FSB_LOCUS8702</name>
</gene>